<evidence type="ECO:0000313" key="2">
    <source>
        <dbReference type="EMBL" id="TWI61764.1"/>
    </source>
</evidence>
<accession>A0A562QZI9</accession>
<name>A0A562QZI9_9BURK</name>
<organism evidence="2 3">
    <name type="scientific">Pseudoduganella lurida</name>
    <dbReference type="NCBI Taxonomy" id="1036180"/>
    <lineage>
        <taxon>Bacteria</taxon>
        <taxon>Pseudomonadati</taxon>
        <taxon>Pseudomonadota</taxon>
        <taxon>Betaproteobacteria</taxon>
        <taxon>Burkholderiales</taxon>
        <taxon>Oxalobacteraceae</taxon>
        <taxon>Telluria group</taxon>
        <taxon>Pseudoduganella</taxon>
    </lineage>
</organism>
<dbReference type="AlphaFoldDB" id="A0A562QZI9"/>
<evidence type="ECO:0000259" key="1">
    <source>
        <dbReference type="Pfam" id="PF13503"/>
    </source>
</evidence>
<keyword evidence="3" id="KW-1185">Reference proteome</keyword>
<protein>
    <submittedName>
        <fullName evidence="2">Uncharacterized protein DUF4123</fullName>
    </submittedName>
</protein>
<dbReference type="InterPro" id="IPR025391">
    <property type="entry name" value="DUF4123"/>
</dbReference>
<dbReference type="RefSeq" id="WP_145651951.1">
    <property type="nucleotide sequence ID" value="NZ_VLLB01000010.1"/>
</dbReference>
<reference evidence="2 3" key="1">
    <citation type="journal article" date="2015" name="Stand. Genomic Sci.">
        <title>Genomic Encyclopedia of Bacterial and Archaeal Type Strains, Phase III: the genomes of soil and plant-associated and newly described type strains.</title>
        <authorList>
            <person name="Whitman W.B."/>
            <person name="Woyke T."/>
            <person name="Klenk H.P."/>
            <person name="Zhou Y."/>
            <person name="Lilburn T.G."/>
            <person name="Beck B.J."/>
            <person name="De Vos P."/>
            <person name="Vandamme P."/>
            <person name="Eisen J.A."/>
            <person name="Garrity G."/>
            <person name="Hugenholtz P."/>
            <person name="Kyrpides N.C."/>
        </authorList>
    </citation>
    <scope>NUCLEOTIDE SEQUENCE [LARGE SCALE GENOMIC DNA]</scope>
    <source>
        <strain evidence="2 3">CGMCC 1.10822</strain>
    </source>
</reference>
<evidence type="ECO:0000313" key="3">
    <source>
        <dbReference type="Proteomes" id="UP000318431"/>
    </source>
</evidence>
<comment type="caution">
    <text evidence="2">The sequence shown here is derived from an EMBL/GenBank/DDBJ whole genome shotgun (WGS) entry which is preliminary data.</text>
</comment>
<gene>
    <name evidence="2" type="ORF">IP91_04362</name>
</gene>
<dbReference type="Pfam" id="PF13503">
    <property type="entry name" value="DUF4123"/>
    <property type="match status" value="1"/>
</dbReference>
<sequence length="321" mass="35295">MAAWTTSEPDDPPVDTGWMPHLQALHRYFFEMAADACVLWVDPAQGDPFAGHPLVEARRVRVPIAHPRFDLQFAPYLVPLDLRRSGDAAVFSDSVRIAWQAWQPDHLAAANGQPIAGWIRTGNDAAVVAQHWAQNCHLHVQGGLNKLLRFQDPGVREWLWLALDPAQKRQLLGPATTLVGFSRAQQLQYHELPAAVDSVPASARLSLHPDQWAQVDDYATLHAAWLRVRSAHGAARIDARAILGAMQHATRYNIIDAQDRVLFASHALTLGPEFHADPRLAEVFKLTTQGEFYGGAVEDITGLPADRLEALIGQQQAGAAG</sequence>
<proteinExistence type="predicted"/>
<dbReference type="Proteomes" id="UP000318431">
    <property type="component" value="Unassembled WGS sequence"/>
</dbReference>
<dbReference type="OrthoDB" id="8781458at2"/>
<feature type="domain" description="DUF4123" evidence="1">
    <location>
        <begin position="72"/>
        <end position="170"/>
    </location>
</feature>
<dbReference type="EMBL" id="VLLB01000010">
    <property type="protein sequence ID" value="TWI61764.1"/>
    <property type="molecule type" value="Genomic_DNA"/>
</dbReference>